<accession>A0AAW2GHH6</accession>
<gene>
    <name evidence="3" type="ORF">PUN28_004745</name>
</gene>
<proteinExistence type="predicted"/>
<dbReference type="AlphaFoldDB" id="A0AAW2GHH6"/>
<protein>
    <submittedName>
        <fullName evidence="3">Uncharacterized protein</fullName>
    </submittedName>
</protein>
<organism evidence="3 4">
    <name type="scientific">Cardiocondyla obscurior</name>
    <dbReference type="NCBI Taxonomy" id="286306"/>
    <lineage>
        <taxon>Eukaryota</taxon>
        <taxon>Metazoa</taxon>
        <taxon>Ecdysozoa</taxon>
        <taxon>Arthropoda</taxon>
        <taxon>Hexapoda</taxon>
        <taxon>Insecta</taxon>
        <taxon>Pterygota</taxon>
        <taxon>Neoptera</taxon>
        <taxon>Endopterygota</taxon>
        <taxon>Hymenoptera</taxon>
        <taxon>Apocrita</taxon>
        <taxon>Aculeata</taxon>
        <taxon>Formicoidea</taxon>
        <taxon>Formicidae</taxon>
        <taxon>Myrmicinae</taxon>
        <taxon>Cardiocondyla</taxon>
    </lineage>
</organism>
<dbReference type="EMBL" id="JADYXP020000004">
    <property type="protein sequence ID" value="KAL0125887.1"/>
    <property type="molecule type" value="Genomic_DNA"/>
</dbReference>
<feature type="region of interest" description="Disordered" evidence="1">
    <location>
        <begin position="192"/>
        <end position="226"/>
    </location>
</feature>
<keyword evidence="2" id="KW-0472">Membrane</keyword>
<keyword evidence="4" id="KW-1185">Reference proteome</keyword>
<dbReference type="Proteomes" id="UP001430953">
    <property type="component" value="Unassembled WGS sequence"/>
</dbReference>
<name>A0AAW2GHH6_9HYME</name>
<evidence type="ECO:0000313" key="3">
    <source>
        <dbReference type="EMBL" id="KAL0125887.1"/>
    </source>
</evidence>
<feature type="compositionally biased region" description="Basic and acidic residues" evidence="1">
    <location>
        <begin position="96"/>
        <end position="109"/>
    </location>
</feature>
<feature type="region of interest" description="Disordered" evidence="1">
    <location>
        <begin position="94"/>
        <end position="125"/>
    </location>
</feature>
<keyword evidence="2" id="KW-0812">Transmembrane</keyword>
<sequence length="371" mass="42417">MTKSFEAISWKAAQIRRNAPYLYHGSILPLIQYYCAKLSWLYLENIKCMSRLSIAKRTSVLSAQNVGGGCACSRERDKDIASILRDIMRPRANFPTERRARPVENHSGDAPDDAPGDGSDLVEKKKKKKNPVVQCLLDRLSCRPVFDKICSLIKDRNFLDKTRENASTRARLCVVSVTCALIEDYNTQAQASVSDSQAHGNFPNHRTKPRASHPLNHHTTSKSRAAYADTSSSDTCTYVGRKFNLFVITNATQKEIGREQPIQDESLLHEKYGLRLYNYSVLLLKTVRDAGTLNINVTLISRKCNLFLLYYIWRKKEFLSNSKLKRMKNRQKNNLAKIKIRFEQRHTFLNTCMSRMHVISNIICIIPTVIL</sequence>
<evidence type="ECO:0000256" key="1">
    <source>
        <dbReference type="SAM" id="MobiDB-lite"/>
    </source>
</evidence>
<comment type="caution">
    <text evidence="3">The sequence shown here is derived from an EMBL/GenBank/DDBJ whole genome shotgun (WGS) entry which is preliminary data.</text>
</comment>
<feature type="transmembrane region" description="Helical" evidence="2">
    <location>
        <begin position="21"/>
        <end position="43"/>
    </location>
</feature>
<feature type="compositionally biased region" description="Basic residues" evidence="1">
    <location>
        <begin position="205"/>
        <end position="221"/>
    </location>
</feature>
<evidence type="ECO:0000256" key="2">
    <source>
        <dbReference type="SAM" id="Phobius"/>
    </source>
</evidence>
<evidence type="ECO:0000313" key="4">
    <source>
        <dbReference type="Proteomes" id="UP001430953"/>
    </source>
</evidence>
<keyword evidence="2" id="KW-1133">Transmembrane helix</keyword>
<reference evidence="3 4" key="1">
    <citation type="submission" date="2023-03" db="EMBL/GenBank/DDBJ databases">
        <title>High recombination rates correlate with genetic variation in Cardiocondyla obscurior ants.</title>
        <authorList>
            <person name="Errbii M."/>
        </authorList>
    </citation>
    <scope>NUCLEOTIDE SEQUENCE [LARGE SCALE GENOMIC DNA]</scope>
    <source>
        <strain evidence="3">Alpha-2009</strain>
        <tissue evidence="3">Whole body</tissue>
    </source>
</reference>